<dbReference type="Proteomes" id="UP000094570">
    <property type="component" value="Unassembled WGS sequence"/>
</dbReference>
<protein>
    <submittedName>
        <fullName evidence="4">GCN5 family acetyltransferase</fullName>
    </submittedName>
</protein>
<keyword evidence="5" id="KW-1185">Reference proteome</keyword>
<sequence>MSQQEKILPLSEFSLIDFVELVNEIFRDYVVPINWNVLTFKMDARENSLSFSDSFVFLKSDRPVGFVLVGIRGRRARIDAMGVVENERGKGLAERILRHAMHHLKLKNVETILLEVAASDARAVKFYDKNGFRRVRDLYTMVLNTPSNVVSERINVSFIESESKAIYSMALGIEINQGRKPNWQREPISLLLADGRYHYVRIHYGGQDGYLVWGRNEDGSTFIVDCAGTSQDWSELLKLVVEYIVEQTHTNIISVVAVPEDDKLYQALRNVGFETVLVQHEMIRQL</sequence>
<dbReference type="PANTHER" id="PTHR43420:SF47">
    <property type="entry name" value="N-ACETYLTRANSFERASE DOMAIN-CONTAINING PROTEIN"/>
    <property type="match status" value="1"/>
</dbReference>
<dbReference type="CDD" id="cd04301">
    <property type="entry name" value="NAT_SF"/>
    <property type="match status" value="1"/>
</dbReference>
<dbReference type="InterPro" id="IPR016181">
    <property type="entry name" value="Acyl_CoA_acyltransferase"/>
</dbReference>
<dbReference type="RefSeq" id="WP_069292125.1">
    <property type="nucleotide sequence ID" value="NZ_CP140110.1"/>
</dbReference>
<dbReference type="InterPro" id="IPR000182">
    <property type="entry name" value="GNAT_dom"/>
</dbReference>
<dbReference type="AlphaFoldDB" id="A0A1E3G4P3"/>
<comment type="caution">
    <text evidence="4">The sequence shown here is derived from an EMBL/GenBank/DDBJ whole genome shotgun (WGS) entry which is preliminary data.</text>
</comment>
<dbReference type="InterPro" id="IPR050680">
    <property type="entry name" value="YpeA/RimI_acetyltransf"/>
</dbReference>
<evidence type="ECO:0000259" key="3">
    <source>
        <dbReference type="PROSITE" id="PS51186"/>
    </source>
</evidence>
<dbReference type="STRING" id="1008305.A4H02_00040"/>
<evidence type="ECO:0000313" key="4">
    <source>
        <dbReference type="EMBL" id="ODN31214.1"/>
    </source>
</evidence>
<keyword evidence="1 4" id="KW-0808">Transferase</keyword>
<dbReference type="Pfam" id="PF00583">
    <property type="entry name" value="Acetyltransf_1"/>
    <property type="match status" value="1"/>
</dbReference>
<dbReference type="EMBL" id="LWAF01000001">
    <property type="protein sequence ID" value="ODN31214.1"/>
    <property type="molecule type" value="Genomic_DNA"/>
</dbReference>
<reference evidence="5" key="1">
    <citation type="submission" date="2016-04" db="EMBL/GenBank/DDBJ databases">
        <title>The genome sequence project of a novel Fervidobacterium isolate from a hot spring in Thailand.</title>
        <authorList>
            <person name="Gonzalez J.M."/>
            <person name="Cuecas A."/>
            <person name="Kanoksilapatham W."/>
        </authorList>
    </citation>
    <scope>NUCLEOTIDE SEQUENCE [LARGE SCALE GENOMIC DNA]</scope>
    <source>
        <strain evidence="5">FC2004</strain>
    </source>
</reference>
<evidence type="ECO:0000256" key="1">
    <source>
        <dbReference type="ARBA" id="ARBA00022679"/>
    </source>
</evidence>
<gene>
    <name evidence="4" type="ORF">A4H02_00040</name>
</gene>
<dbReference type="PANTHER" id="PTHR43420">
    <property type="entry name" value="ACETYLTRANSFERASE"/>
    <property type="match status" value="1"/>
</dbReference>
<dbReference type="SUPFAM" id="SSF55729">
    <property type="entry name" value="Acyl-CoA N-acyltransferases (Nat)"/>
    <property type="match status" value="1"/>
</dbReference>
<name>A0A1E3G4P3_9BACT</name>
<organism evidence="4 5">
    <name type="scientific">Fervidobacterium thailandense</name>
    <dbReference type="NCBI Taxonomy" id="1008305"/>
    <lineage>
        <taxon>Bacteria</taxon>
        <taxon>Thermotogati</taxon>
        <taxon>Thermotogota</taxon>
        <taxon>Thermotogae</taxon>
        <taxon>Thermotogales</taxon>
        <taxon>Fervidobacteriaceae</taxon>
        <taxon>Fervidobacterium</taxon>
    </lineage>
</organism>
<feature type="domain" description="N-acetyltransferase" evidence="3">
    <location>
        <begin position="5"/>
        <end position="146"/>
    </location>
</feature>
<evidence type="ECO:0000256" key="2">
    <source>
        <dbReference type="ARBA" id="ARBA00023315"/>
    </source>
</evidence>
<evidence type="ECO:0000313" key="5">
    <source>
        <dbReference type="Proteomes" id="UP000094570"/>
    </source>
</evidence>
<dbReference type="Gene3D" id="3.40.630.30">
    <property type="match status" value="1"/>
</dbReference>
<proteinExistence type="predicted"/>
<dbReference type="PROSITE" id="PS51186">
    <property type="entry name" value="GNAT"/>
    <property type="match status" value="1"/>
</dbReference>
<dbReference type="GO" id="GO:0016747">
    <property type="term" value="F:acyltransferase activity, transferring groups other than amino-acyl groups"/>
    <property type="evidence" value="ECO:0007669"/>
    <property type="project" value="InterPro"/>
</dbReference>
<keyword evidence="2" id="KW-0012">Acyltransferase</keyword>
<dbReference type="OrthoDB" id="36819at2"/>
<accession>A0A1E3G4P3</accession>